<dbReference type="Pfam" id="PF14478">
    <property type="entry name" value="DUF4430"/>
    <property type="match status" value="1"/>
</dbReference>
<dbReference type="InterPro" id="IPR051588">
    <property type="entry name" value="Cobalamin_Transport"/>
</dbReference>
<feature type="domain" description="Transcobalamin-like C-terminal" evidence="1">
    <location>
        <begin position="65"/>
        <end position="110"/>
    </location>
</feature>
<protein>
    <recommendedName>
        <fullName evidence="1">Transcobalamin-like C-terminal domain-containing protein</fullName>
    </recommendedName>
</protein>
<dbReference type="Gene3D" id="2.170.130.30">
    <property type="match status" value="1"/>
</dbReference>
<evidence type="ECO:0000313" key="3">
    <source>
        <dbReference type="Proteomes" id="UP001163046"/>
    </source>
</evidence>
<dbReference type="PANTHER" id="PTHR10559">
    <property type="entry name" value="TRANSCOBALAMIN-1/GASTRIC INTRINSIC FACTOR"/>
    <property type="match status" value="1"/>
</dbReference>
<proteinExistence type="predicted"/>
<dbReference type="InterPro" id="IPR027954">
    <property type="entry name" value="Transcobalamin-like_C"/>
</dbReference>
<dbReference type="OrthoDB" id="5950489at2759"/>
<sequence>MEVIRVCVELKVNVSGNYSNGKSPPSPVCVEVLNGINAHEILKMASTQDPCYNFTAVKTMWGHSVYSICGIDRRPADKIYWMIEIDGKSASVGIDSLRPGDGSTLVFVYKQLFWRQMKASSFTLVVRLTFVGQISAFSRLYLHRTTRHS</sequence>
<dbReference type="Proteomes" id="UP001163046">
    <property type="component" value="Unassembled WGS sequence"/>
</dbReference>
<dbReference type="EMBL" id="MU826626">
    <property type="protein sequence ID" value="KAJ7375618.1"/>
    <property type="molecule type" value="Genomic_DNA"/>
</dbReference>
<keyword evidence="3" id="KW-1185">Reference proteome</keyword>
<gene>
    <name evidence="2" type="ORF">OS493_040027</name>
</gene>
<evidence type="ECO:0000313" key="2">
    <source>
        <dbReference type="EMBL" id="KAJ7375618.1"/>
    </source>
</evidence>
<accession>A0A9W9Z5I2</accession>
<dbReference type="AlphaFoldDB" id="A0A9W9Z5I2"/>
<comment type="caution">
    <text evidence="2">The sequence shown here is derived from an EMBL/GenBank/DDBJ whole genome shotgun (WGS) entry which is preliminary data.</text>
</comment>
<dbReference type="PANTHER" id="PTHR10559:SF18">
    <property type="entry name" value="TRANSCOBALAMIN II"/>
    <property type="match status" value="1"/>
</dbReference>
<organism evidence="2 3">
    <name type="scientific">Desmophyllum pertusum</name>
    <dbReference type="NCBI Taxonomy" id="174260"/>
    <lineage>
        <taxon>Eukaryota</taxon>
        <taxon>Metazoa</taxon>
        <taxon>Cnidaria</taxon>
        <taxon>Anthozoa</taxon>
        <taxon>Hexacorallia</taxon>
        <taxon>Scleractinia</taxon>
        <taxon>Caryophylliina</taxon>
        <taxon>Caryophylliidae</taxon>
        <taxon>Desmophyllum</taxon>
    </lineage>
</organism>
<reference evidence="2" key="1">
    <citation type="submission" date="2023-01" db="EMBL/GenBank/DDBJ databases">
        <title>Genome assembly of the deep-sea coral Lophelia pertusa.</title>
        <authorList>
            <person name="Herrera S."/>
            <person name="Cordes E."/>
        </authorList>
    </citation>
    <scope>NUCLEOTIDE SEQUENCE</scope>
    <source>
        <strain evidence="2">USNM1676648</strain>
        <tissue evidence="2">Polyp</tissue>
    </source>
</reference>
<evidence type="ECO:0000259" key="1">
    <source>
        <dbReference type="Pfam" id="PF14478"/>
    </source>
</evidence>
<name>A0A9W9Z5I2_9CNID</name>